<dbReference type="PROSITE" id="PS51339">
    <property type="entry name" value="PPASE_MYOTUBULARIN"/>
    <property type="match status" value="1"/>
</dbReference>
<feature type="region of interest" description="Disordered" evidence="3">
    <location>
        <begin position="1141"/>
        <end position="1184"/>
    </location>
</feature>
<evidence type="ECO:0000256" key="2">
    <source>
        <dbReference type="SAM" id="Coils"/>
    </source>
</evidence>
<dbReference type="InterPro" id="IPR037516">
    <property type="entry name" value="Tripartite_DENN"/>
</dbReference>
<feature type="compositionally biased region" description="Pro residues" evidence="3">
    <location>
        <begin position="2054"/>
        <end position="2065"/>
    </location>
</feature>
<feature type="compositionally biased region" description="Low complexity" evidence="3">
    <location>
        <begin position="1168"/>
        <end position="1177"/>
    </location>
</feature>
<feature type="compositionally biased region" description="Pro residues" evidence="3">
    <location>
        <begin position="2093"/>
        <end position="2104"/>
    </location>
</feature>
<dbReference type="Gene3D" id="2.30.29.30">
    <property type="entry name" value="Pleckstrin-homology domain (PH domain)/Phosphotyrosine-binding domain (PTB)"/>
    <property type="match status" value="1"/>
</dbReference>
<feature type="compositionally biased region" description="Low complexity" evidence="3">
    <location>
        <begin position="2105"/>
        <end position="2119"/>
    </location>
</feature>
<feature type="coiled-coil region" evidence="2">
    <location>
        <begin position="1899"/>
        <end position="1926"/>
    </location>
</feature>
<evidence type="ECO:0008006" key="9">
    <source>
        <dbReference type="Google" id="ProtNLM"/>
    </source>
</evidence>
<dbReference type="InterPro" id="IPR010569">
    <property type="entry name" value="Myotubularin-like_Pase_dom"/>
</dbReference>
<reference evidence="7 8" key="1">
    <citation type="submission" date="2017-06" db="EMBL/GenBank/DDBJ databases">
        <title>A platform for efficient transgenesis in Macrostomum lignano, a flatworm model organism for stem cell research.</title>
        <authorList>
            <person name="Berezikov E."/>
        </authorList>
    </citation>
    <scope>NUCLEOTIDE SEQUENCE [LARGE SCALE GENOMIC DNA]</scope>
    <source>
        <strain evidence="7">DV1</strain>
        <tissue evidence="7">Whole organism</tissue>
    </source>
</reference>
<evidence type="ECO:0000259" key="6">
    <source>
        <dbReference type="PROSITE" id="PS51339"/>
    </source>
</evidence>
<feature type="compositionally biased region" description="Gly residues" evidence="3">
    <location>
        <begin position="753"/>
        <end position="762"/>
    </location>
</feature>
<feature type="region of interest" description="Disordered" evidence="3">
    <location>
        <begin position="1398"/>
        <end position="1427"/>
    </location>
</feature>
<comment type="similarity">
    <text evidence="1">Belongs to the protein-tyrosine phosphatase family. Non-receptor class myotubularin subfamily.</text>
</comment>
<dbReference type="SMART" id="SM00801">
    <property type="entry name" value="dDENN"/>
    <property type="match status" value="1"/>
</dbReference>
<comment type="caution">
    <text evidence="7">The sequence shown here is derived from an EMBL/GenBank/DDBJ whole genome shotgun (WGS) entry which is preliminary data.</text>
</comment>
<dbReference type="InterPro" id="IPR043153">
    <property type="entry name" value="DENN_C"/>
</dbReference>
<proteinExistence type="inferred from homology"/>
<dbReference type="GO" id="GO:0005737">
    <property type="term" value="C:cytoplasm"/>
    <property type="evidence" value="ECO:0007669"/>
    <property type="project" value="TreeGrafter"/>
</dbReference>
<feature type="compositionally biased region" description="Low complexity" evidence="3">
    <location>
        <begin position="763"/>
        <end position="792"/>
    </location>
</feature>
<feature type="compositionally biased region" description="Basic and acidic residues" evidence="3">
    <location>
        <begin position="1470"/>
        <end position="1479"/>
    </location>
</feature>
<evidence type="ECO:0000313" key="7">
    <source>
        <dbReference type="EMBL" id="PAA55667.1"/>
    </source>
</evidence>
<keyword evidence="2" id="KW-0175">Coiled coil</keyword>
<dbReference type="InterPro" id="IPR001194">
    <property type="entry name" value="cDENN_dom"/>
</dbReference>
<accession>A0A267E442</accession>
<evidence type="ECO:0000259" key="5">
    <source>
        <dbReference type="PROSITE" id="PS50211"/>
    </source>
</evidence>
<dbReference type="Pfam" id="PF02141">
    <property type="entry name" value="DENN"/>
    <property type="match status" value="1"/>
</dbReference>
<feature type="region of interest" description="Disordered" evidence="3">
    <location>
        <begin position="386"/>
        <end position="412"/>
    </location>
</feature>
<dbReference type="InterPro" id="IPR011993">
    <property type="entry name" value="PH-like_dom_sf"/>
</dbReference>
<dbReference type="InterPro" id="IPR001849">
    <property type="entry name" value="PH_domain"/>
</dbReference>
<evidence type="ECO:0000256" key="1">
    <source>
        <dbReference type="ARBA" id="ARBA00007471"/>
    </source>
</evidence>
<name>A0A267E442_9PLAT</name>
<dbReference type="SUPFAM" id="SSF50729">
    <property type="entry name" value="PH domain-like"/>
    <property type="match status" value="1"/>
</dbReference>
<sequence length="2231" mass="242371">MIARLLSSVFLPTNNSYTVFSLLPGFDCQILQSLPSDCCSVPATGSVVVRLFRQLGIHNSVKLVTALLTGCKVVLFSASFTQLTDACRALKALLYPFKYEYTLVPIMPKPLLEYVCATVPYLYGVHSSFKRQIEDCTESMFDLITADLDLGCVAENWSGCGGGQSSIVTPLSDQVLQNLLADITDVLNPGLATADRAFKKPTGGTLRSCVSAYGGGGDDFWLDKQIRAAFMRAFAEIVNGYRSCLVISRILPSNVINFHYASFLGGRGLVDDKFMRRLATESEMFCQFCQARGPPYRRIDAFDELYDRLSELQAAEAAELLLPPPHQLALCVSIDADNDNNADSSVSPTDVATVAIGRRLRRRHLDELAKQLCECETSITTAVNNNSEAEKVSVNVPQPPDDPAAGPPEPFPLLNERLVAEAIEAEEAKREVDDAMAAASGRTGSDPAARRGSPAKSSKPSAASTKALEQPSQQQDHQRRRQEFKKVPPGQRLEDLLLPPTQQQFSSSADIHRQKLQILELCVKNVFERRIADAKKSLKAVKRDLAHRSSRLRLVDLLNDMVVARGMSTLDQQQFEIACELLVQALRFDAQHEEWLCALRCLPLLERLRCQLPCQNSTASLELQASMTEEVQACTAWSSEAFWHWAFSRFVQTQLCDYYVGRLAEWKPDEPVDPSATALDIVAKVMQHSEQLSTAELEELKKIEEETVESAAKHFIVILAALRMPLEPAKRRWAGGGGNRRDVGVSELSSTNQGGGGPGGGSSQTESQESQHQQHHQASQSQAEREANAAAAKLSEQFARELEAWIRDRFLDRVCSENGLSQSQINSLKRTLHEFLHSVHMESLDNIWAEYCKIPKSQKARITRPALLPGERLLMPQLRAYLYPDGRRDPVRLELESCETADYLHHQTLTAATAVSAAVVVAGAPATAAEFTPDIGWLPAEGLFLATNYRLIFKGVPSNVLQSEKTIVRCFPIAALHEAKELSKSERDPALLASVQNRHSVRQQVLFKSGTFEAMKIGFDAGEDEISELLERIRSARHPGSVREIFALSADGGRLVGDLDDEFADTPLPITASAAAATALPTTAMEASAAGTGAGSSGGVKIKKPKKLHSKPYTLTRRLAKQTTSAAHAAANKLMTLRPGAAGVSSHRQHQQEHQWRSSLRPPPSPAAPGSAAIPGSERSSMHDSDEAIAARFSGYSGATSRHHQPSRPTSELLRDTLETPGYEDLHRLGLLGKQLTDAICLRICCANFEHDLVSSYPAVLIVPRAVTDESLRRLTKAHRQCRFPVVVWRCHSNGALLFRSGSFQGKSLAWAGGLGSGGGGSTAAADGAEVGRFSEEQERLFQALSACAHASSLAGCIATGSNHDAAADDAIQSSADALSEGDELADDSKEILVAAVAPVGDNGDDGDSSVSDEPPMSNSDSNDEYHDVEEAPGVEVGDEAAAGPSSAGVDKQPLSPMLEEDSSGLSDIVDSRQDRGDGISDFSSRRRGHGVGVGGGGNNQLDRLFSSVRSGAAKLKKSESFNLTIRRTTNFFATIRRSRSPASMGPDTRLSSSSLEPVVGSGSQTKIHLYIFTDRSAVAKIRAHRIEGAELVPIDDYPTAHAIRDSYKRLIKVCLPGKPLLLYSTTGGAGKSKKSFLHAFEDTKWLSLVQCLLDLAGAVVNLVACQARSVLLALEDGWDSTAAVLSLSQIMLDQHYRTIAGFRSLLEKDWLLFGHQFDARFGRLKGPESGHFAPVFLLFLDSVHQLLHQFPLSFEFNQHFLLTLAYHTVGCRFANFLGNCELDRLYADIGSADFWAYLDTQMAVSTAYLNLAYAPEMAAAAAGEGSANRQSRKQNKQQRLTAVLRPVTAQALLQRWTYFTREEAAYGASADPDLYSQERRWHLAATEAKSASSMKDAAAVAAEAAAAAEQQLDRQQEQQQAVDEEVELGYNYYADGASKLGSAIEELAAINGIDCLDVWHRLHRKATSIRLRHQRRRRRQNSPSALIAVGGADGGDANAAAAAIAAKRWHIDQSRQLLSRALLNTSAAATPVTSTAASTTTAAGMAASVVSGPTPPVRPPPPQILTPSAPEPTRTSPEDVESAASPFVAAPQRPPIRPPPPKRPSSTMSTMPLSTKPTLGSGSLEATLHKQGKLLKQWAPRQFVLDPVRHQLRYWDAHRDPSGSRASELSLAELHSVRLSGRAPAGAPSKVPEAAFFELVKSNQRVIRLYANTPKLATEWVEKLSSAISQ</sequence>
<dbReference type="PROSITE" id="PS50003">
    <property type="entry name" value="PH_DOMAIN"/>
    <property type="match status" value="1"/>
</dbReference>
<dbReference type="InterPro" id="IPR022096">
    <property type="entry name" value="SBF1/SBF2"/>
</dbReference>
<dbReference type="SUPFAM" id="SSF52799">
    <property type="entry name" value="(Phosphotyrosine protein) phosphatases II"/>
    <property type="match status" value="1"/>
</dbReference>
<feature type="compositionally biased region" description="Low complexity" evidence="3">
    <location>
        <begin position="454"/>
        <end position="467"/>
    </location>
</feature>
<feature type="domain" description="UDENN" evidence="5">
    <location>
        <begin position="1"/>
        <end position="299"/>
    </location>
</feature>
<feature type="compositionally biased region" description="Basic residues" evidence="3">
    <location>
        <begin position="1101"/>
        <end position="1110"/>
    </location>
</feature>
<dbReference type="GO" id="GO:0016020">
    <property type="term" value="C:membrane"/>
    <property type="evidence" value="ECO:0007669"/>
    <property type="project" value="TreeGrafter"/>
</dbReference>
<dbReference type="SMART" id="SM00233">
    <property type="entry name" value="PH"/>
    <property type="match status" value="1"/>
</dbReference>
<dbReference type="InterPro" id="IPR005112">
    <property type="entry name" value="dDENN_dom"/>
</dbReference>
<feature type="region of interest" description="Disordered" evidence="3">
    <location>
        <begin position="1538"/>
        <end position="1558"/>
    </location>
</feature>
<gene>
    <name evidence="7" type="ORF">BOX15_Mlig015436g1</name>
</gene>
<feature type="domain" description="PH" evidence="4">
    <location>
        <begin position="2122"/>
        <end position="2230"/>
    </location>
</feature>
<keyword evidence="8" id="KW-1185">Reference proteome</keyword>
<dbReference type="InterPro" id="IPR030564">
    <property type="entry name" value="Myotubularin"/>
</dbReference>
<dbReference type="InterPro" id="IPR029021">
    <property type="entry name" value="Prot-tyrosine_phosphatase-like"/>
</dbReference>
<protein>
    <recommendedName>
        <fullName evidence="9">Myotubularin phosphatase domain-containing protein</fullName>
    </recommendedName>
</protein>
<dbReference type="Proteomes" id="UP000215902">
    <property type="component" value="Unassembled WGS sequence"/>
</dbReference>
<dbReference type="SMART" id="SM00799">
    <property type="entry name" value="DENN"/>
    <property type="match status" value="1"/>
</dbReference>
<feature type="region of interest" description="Disordered" evidence="3">
    <location>
        <begin position="730"/>
        <end position="792"/>
    </location>
</feature>
<dbReference type="Pfam" id="PF06602">
    <property type="entry name" value="Myotub-related"/>
    <property type="match status" value="2"/>
</dbReference>
<dbReference type="OrthoDB" id="74314at2759"/>
<dbReference type="Pfam" id="PF00169">
    <property type="entry name" value="PH"/>
    <property type="match status" value="1"/>
</dbReference>
<dbReference type="STRING" id="282301.A0A267E442"/>
<feature type="compositionally biased region" description="Pro residues" evidence="3">
    <location>
        <begin position="397"/>
        <end position="411"/>
    </location>
</feature>
<dbReference type="PANTHER" id="PTHR10807:SF109">
    <property type="entry name" value="SET DOMAIN BINDING FACTOR, ISOFORM A"/>
    <property type="match status" value="1"/>
</dbReference>
<feature type="region of interest" description="Disordered" evidence="3">
    <location>
        <begin position="1439"/>
        <end position="1502"/>
    </location>
</feature>
<dbReference type="Pfam" id="PF12335">
    <property type="entry name" value="SBF2"/>
    <property type="match status" value="1"/>
</dbReference>
<dbReference type="Gene3D" id="3.40.50.11500">
    <property type="match status" value="1"/>
</dbReference>
<dbReference type="GO" id="GO:0005085">
    <property type="term" value="F:guanyl-nucleotide exchange factor activity"/>
    <property type="evidence" value="ECO:0007669"/>
    <property type="project" value="TreeGrafter"/>
</dbReference>
<dbReference type="PROSITE" id="PS50211">
    <property type="entry name" value="DENN"/>
    <property type="match status" value="1"/>
</dbReference>
<evidence type="ECO:0000313" key="8">
    <source>
        <dbReference type="Proteomes" id="UP000215902"/>
    </source>
</evidence>
<dbReference type="PANTHER" id="PTHR10807">
    <property type="entry name" value="MYOTUBULARIN-RELATED"/>
    <property type="match status" value="1"/>
</dbReference>
<dbReference type="EMBL" id="NIVC01002721">
    <property type="protein sequence ID" value="PAA55667.1"/>
    <property type="molecule type" value="Genomic_DNA"/>
</dbReference>
<feature type="region of interest" description="Disordered" evidence="3">
    <location>
        <begin position="2048"/>
        <end position="2122"/>
    </location>
</feature>
<feature type="region of interest" description="Disordered" evidence="3">
    <location>
        <begin position="1089"/>
        <end position="1114"/>
    </location>
</feature>
<feature type="domain" description="Myotubularin phosphatase" evidence="6">
    <location>
        <begin position="1203"/>
        <end position="1860"/>
    </location>
</feature>
<feature type="region of interest" description="Disordered" evidence="3">
    <location>
        <begin position="426"/>
        <end position="497"/>
    </location>
</feature>
<organism evidence="7 8">
    <name type="scientific">Macrostomum lignano</name>
    <dbReference type="NCBI Taxonomy" id="282301"/>
    <lineage>
        <taxon>Eukaryota</taxon>
        <taxon>Metazoa</taxon>
        <taxon>Spiralia</taxon>
        <taxon>Lophotrochozoa</taxon>
        <taxon>Platyhelminthes</taxon>
        <taxon>Rhabditophora</taxon>
        <taxon>Macrostomorpha</taxon>
        <taxon>Macrostomida</taxon>
        <taxon>Macrostomidae</taxon>
        <taxon>Macrostomum</taxon>
    </lineage>
</organism>
<evidence type="ECO:0000259" key="4">
    <source>
        <dbReference type="PROSITE" id="PS50003"/>
    </source>
</evidence>
<evidence type="ECO:0000256" key="3">
    <source>
        <dbReference type="SAM" id="MobiDB-lite"/>
    </source>
</evidence>